<dbReference type="AlphaFoldDB" id="W9QIT0"/>
<evidence type="ECO:0000313" key="1">
    <source>
        <dbReference type="EMBL" id="EXB23441.1"/>
    </source>
</evidence>
<keyword evidence="2" id="KW-1185">Reference proteome</keyword>
<sequence>MEELILMNSENILNKITILISLQSRYQYRTEILVGARPQNRYPTEIPYGIARQPPVLVAIVHGNRRDNNHYDTDRLLISNPDIHLDIGIRPRY</sequence>
<gene>
    <name evidence="1" type="ORF">L484_005731</name>
</gene>
<proteinExistence type="predicted"/>
<protein>
    <submittedName>
        <fullName evidence="1">Uncharacterized protein</fullName>
    </submittedName>
</protein>
<accession>W9QIT0</accession>
<evidence type="ECO:0000313" key="2">
    <source>
        <dbReference type="Proteomes" id="UP000030645"/>
    </source>
</evidence>
<organism evidence="1 2">
    <name type="scientific">Morus notabilis</name>
    <dbReference type="NCBI Taxonomy" id="981085"/>
    <lineage>
        <taxon>Eukaryota</taxon>
        <taxon>Viridiplantae</taxon>
        <taxon>Streptophyta</taxon>
        <taxon>Embryophyta</taxon>
        <taxon>Tracheophyta</taxon>
        <taxon>Spermatophyta</taxon>
        <taxon>Magnoliopsida</taxon>
        <taxon>eudicotyledons</taxon>
        <taxon>Gunneridae</taxon>
        <taxon>Pentapetalae</taxon>
        <taxon>rosids</taxon>
        <taxon>fabids</taxon>
        <taxon>Rosales</taxon>
        <taxon>Moraceae</taxon>
        <taxon>Moreae</taxon>
        <taxon>Morus</taxon>
    </lineage>
</organism>
<name>W9QIT0_9ROSA</name>
<dbReference type="Proteomes" id="UP000030645">
    <property type="component" value="Unassembled WGS sequence"/>
</dbReference>
<dbReference type="EMBL" id="KE343319">
    <property type="protein sequence ID" value="EXB23441.1"/>
    <property type="molecule type" value="Genomic_DNA"/>
</dbReference>
<reference evidence="2" key="1">
    <citation type="submission" date="2013-01" db="EMBL/GenBank/DDBJ databases">
        <title>Draft Genome Sequence of a Mulberry Tree, Morus notabilis C.K. Schneid.</title>
        <authorList>
            <person name="He N."/>
            <person name="Zhao S."/>
        </authorList>
    </citation>
    <scope>NUCLEOTIDE SEQUENCE</scope>
</reference>